<evidence type="ECO:0000313" key="2">
    <source>
        <dbReference type="EMBL" id="CAG9834552.1"/>
    </source>
</evidence>
<keyword evidence="3" id="KW-1185">Reference proteome</keyword>
<keyword evidence="1" id="KW-0472">Membrane</keyword>
<keyword evidence="1" id="KW-1133">Transmembrane helix</keyword>
<evidence type="ECO:0000256" key="1">
    <source>
        <dbReference type="SAM" id="Phobius"/>
    </source>
</evidence>
<gene>
    <name evidence="2" type="ORF">DIABBA_LOCUS7846</name>
</gene>
<feature type="transmembrane region" description="Helical" evidence="1">
    <location>
        <begin position="38"/>
        <end position="56"/>
    </location>
</feature>
<organism evidence="2 3">
    <name type="scientific">Diabrotica balteata</name>
    <name type="common">Banded cucumber beetle</name>
    <dbReference type="NCBI Taxonomy" id="107213"/>
    <lineage>
        <taxon>Eukaryota</taxon>
        <taxon>Metazoa</taxon>
        <taxon>Ecdysozoa</taxon>
        <taxon>Arthropoda</taxon>
        <taxon>Hexapoda</taxon>
        <taxon>Insecta</taxon>
        <taxon>Pterygota</taxon>
        <taxon>Neoptera</taxon>
        <taxon>Endopterygota</taxon>
        <taxon>Coleoptera</taxon>
        <taxon>Polyphaga</taxon>
        <taxon>Cucujiformia</taxon>
        <taxon>Chrysomeloidea</taxon>
        <taxon>Chrysomelidae</taxon>
        <taxon>Galerucinae</taxon>
        <taxon>Diabroticina</taxon>
        <taxon>Diabroticites</taxon>
        <taxon>Diabrotica</taxon>
    </lineage>
</organism>
<keyword evidence="1" id="KW-0812">Transmembrane</keyword>
<sequence>MGENSSKEELQENVEVNSNFVVKNKYLRPDTELKVQDGIIVLILSFVFGIFVTLVIEEPGIMLQKTYLPQISKWRKSSLEAKSTELRK</sequence>
<accession>A0A9N9XD65</accession>
<dbReference type="AlphaFoldDB" id="A0A9N9XD65"/>
<proteinExistence type="predicted"/>
<reference evidence="2" key="1">
    <citation type="submission" date="2022-01" db="EMBL/GenBank/DDBJ databases">
        <authorList>
            <person name="King R."/>
        </authorList>
    </citation>
    <scope>NUCLEOTIDE SEQUENCE</scope>
</reference>
<dbReference type="Proteomes" id="UP001153709">
    <property type="component" value="Chromosome 5"/>
</dbReference>
<evidence type="ECO:0000313" key="3">
    <source>
        <dbReference type="Proteomes" id="UP001153709"/>
    </source>
</evidence>
<protein>
    <submittedName>
        <fullName evidence="2">Uncharacterized protein</fullName>
    </submittedName>
</protein>
<dbReference type="EMBL" id="OU898280">
    <property type="protein sequence ID" value="CAG9834552.1"/>
    <property type="molecule type" value="Genomic_DNA"/>
</dbReference>
<name>A0A9N9XD65_DIABA</name>